<dbReference type="SMART" id="SM00387">
    <property type="entry name" value="HATPase_c"/>
    <property type="match status" value="1"/>
</dbReference>
<dbReference type="InterPro" id="IPR005467">
    <property type="entry name" value="His_kinase_dom"/>
</dbReference>
<evidence type="ECO:0000256" key="1">
    <source>
        <dbReference type="ARBA" id="ARBA00000085"/>
    </source>
</evidence>
<dbReference type="InterPro" id="IPR035965">
    <property type="entry name" value="PAS-like_dom_sf"/>
</dbReference>
<dbReference type="GO" id="GO:0000155">
    <property type="term" value="F:phosphorelay sensor kinase activity"/>
    <property type="evidence" value="ECO:0007669"/>
    <property type="project" value="InterPro"/>
</dbReference>
<keyword evidence="10" id="KW-1185">Reference proteome</keyword>
<dbReference type="SMART" id="SM00091">
    <property type="entry name" value="PAS"/>
    <property type="match status" value="1"/>
</dbReference>
<feature type="coiled-coil region" evidence="6">
    <location>
        <begin position="568"/>
        <end position="605"/>
    </location>
</feature>
<organism evidence="9 10">
    <name type="scientific">Coleofasciculus chthonoplastes PCC 7420</name>
    <dbReference type="NCBI Taxonomy" id="118168"/>
    <lineage>
        <taxon>Bacteria</taxon>
        <taxon>Bacillati</taxon>
        <taxon>Cyanobacteriota</taxon>
        <taxon>Cyanophyceae</taxon>
        <taxon>Coleofasciculales</taxon>
        <taxon>Coleofasciculaceae</taxon>
        <taxon>Coleofasciculus</taxon>
    </lineage>
</organism>
<dbReference type="PRINTS" id="PR00344">
    <property type="entry name" value="BCTRLSENSOR"/>
</dbReference>
<evidence type="ECO:0000256" key="6">
    <source>
        <dbReference type="SAM" id="Coils"/>
    </source>
</evidence>
<evidence type="ECO:0000259" key="7">
    <source>
        <dbReference type="PROSITE" id="PS50109"/>
    </source>
</evidence>
<dbReference type="Gene3D" id="1.10.287.130">
    <property type="match status" value="1"/>
</dbReference>
<dbReference type="Pfam" id="PF08447">
    <property type="entry name" value="PAS_3"/>
    <property type="match status" value="1"/>
</dbReference>
<feature type="domain" description="PAS" evidence="8">
    <location>
        <begin position="174"/>
        <end position="244"/>
    </location>
</feature>
<proteinExistence type="predicted"/>
<dbReference type="Gene3D" id="3.30.450.20">
    <property type="entry name" value="PAS domain"/>
    <property type="match status" value="1"/>
</dbReference>
<keyword evidence="5" id="KW-0902">Two-component regulatory system</keyword>
<dbReference type="InterPro" id="IPR001610">
    <property type="entry name" value="PAC"/>
</dbReference>
<keyword evidence="4" id="KW-0418">Kinase</keyword>
<evidence type="ECO:0000259" key="8">
    <source>
        <dbReference type="PROSITE" id="PS50112"/>
    </source>
</evidence>
<dbReference type="Gene3D" id="3.30.450.40">
    <property type="match status" value="2"/>
</dbReference>
<protein>
    <recommendedName>
        <fullName evidence="2">histidine kinase</fullName>
        <ecNumber evidence="2">2.7.13.3</ecNumber>
    </recommendedName>
</protein>
<keyword evidence="6" id="KW-0175">Coiled coil</keyword>
<dbReference type="PANTHER" id="PTHR43065">
    <property type="entry name" value="SENSOR HISTIDINE KINASE"/>
    <property type="match status" value="1"/>
</dbReference>
<dbReference type="eggNOG" id="COG4191">
    <property type="taxonomic scope" value="Bacteria"/>
</dbReference>
<dbReference type="Pfam" id="PF01590">
    <property type="entry name" value="GAF"/>
    <property type="match status" value="2"/>
</dbReference>
<dbReference type="SUPFAM" id="SSF47384">
    <property type="entry name" value="Homodimeric domain of signal transducing histidine kinase"/>
    <property type="match status" value="1"/>
</dbReference>
<gene>
    <name evidence="9" type="ORF">MC7420_8203</name>
</gene>
<comment type="catalytic activity">
    <reaction evidence="1">
        <text>ATP + protein L-histidine = ADP + protein N-phospho-L-histidine.</text>
        <dbReference type="EC" id="2.7.13.3"/>
    </reaction>
</comment>
<sequence length="898" mass="100683">MANDAQINNTKRWQNQTMVLFELTQSQRLNAGDLTTVICDLTKAAADALDVERVSVWLYNDAASQLNCVERYENGKHYHGWDKTPGQNQGKDISPPVLPKTCCCLTSPLLLGRLDVPIWQNEQMIGMISYEQSVSSPREWTPQDKTFASAIANLIALRLEQWHHQQAMQELNQGESRYQLLVEKSPDLISQHRTDGVYLYASPACRTLLGYESDQLVGHSIDELVHPQDVTAIKQIYSNPTDCQHQQPIRYRIRHQSGDYRWLESTINPICHPQTNQVTEIVVVSREISQPQPAPESRHKATPHALKMNPLAVAKQANPFKPLGLGSRLSRLTHPPAMPTTPAPPSHSRISALAAVVEDRLMSGMMLLGNQSLNSESRRTFSWVANAIAVAIDQYWARSELLSRRESLLFGLANQIRNSLELHTILETAVESIRTLLKIDRCQFLWYRLKVQPPHWDVVKEARTPDLPSSIGQHSTEQIAPLAQRILKREIVQVDDVETCDDPILKQFLTQQGYTSILSLPIKTRAGDIGAISCIHGTEQRPWDNSEVELLQAVVAQLTIALDQASLYTQARESAEIAQAQTQELEQTLNQLQATQAKLVQSEKMSSLGQLVAGVAHELNNPVNFIHNNLTYASAYFYDLLNLVRLYQEHYPNPAAAIAEQAELIDVDFIADDLPKLLRSMQRGTDRISSIVLSLRNFSRLDEAEMKQADLNQGIESTLLMLQHRLKPKGNQPEIKVLTEYGDLPEADCYPGQLNQVFLNILNNAIDVLEQSFKDNPDYPAPIIAIRTGVLECSTDSSHQPDSQLDIQTEDRKQSVMNCPRIVIQIADNGLGMTDEVKARLFDPFFSTKAVGQGVGLGLTICYQIVVEHHHGVLHCTSTPGKGTEFWIEIPIQQVTSS</sequence>
<reference evidence="9 10" key="1">
    <citation type="submission" date="2008-07" db="EMBL/GenBank/DDBJ databases">
        <authorList>
            <person name="Tandeau de Marsac N."/>
            <person name="Ferriera S."/>
            <person name="Johnson J."/>
            <person name="Kravitz S."/>
            <person name="Beeson K."/>
            <person name="Sutton G."/>
            <person name="Rogers Y.-H."/>
            <person name="Friedman R."/>
            <person name="Frazier M."/>
            <person name="Venter J.C."/>
        </authorList>
    </citation>
    <scope>NUCLEOTIDE SEQUENCE [LARGE SCALE GENOMIC DNA]</scope>
    <source>
        <strain evidence="9 10">PCC 7420</strain>
    </source>
</reference>
<dbReference type="EMBL" id="DS989878">
    <property type="protein sequence ID" value="EDX70952.1"/>
    <property type="molecule type" value="Genomic_DNA"/>
</dbReference>
<dbReference type="HOGENOM" id="CLU_000445_114_39_3"/>
<dbReference type="PROSITE" id="PS50112">
    <property type="entry name" value="PAS"/>
    <property type="match status" value="1"/>
</dbReference>
<evidence type="ECO:0000256" key="4">
    <source>
        <dbReference type="ARBA" id="ARBA00022777"/>
    </source>
</evidence>
<dbReference type="Gene3D" id="3.30.565.10">
    <property type="entry name" value="Histidine kinase-like ATPase, C-terminal domain"/>
    <property type="match status" value="1"/>
</dbReference>
<dbReference type="SMART" id="SM00086">
    <property type="entry name" value="PAC"/>
    <property type="match status" value="1"/>
</dbReference>
<dbReference type="InterPro" id="IPR036097">
    <property type="entry name" value="HisK_dim/P_sf"/>
</dbReference>
<evidence type="ECO:0000313" key="10">
    <source>
        <dbReference type="Proteomes" id="UP000003835"/>
    </source>
</evidence>
<dbReference type="InterPro" id="IPR003594">
    <property type="entry name" value="HATPase_dom"/>
</dbReference>
<dbReference type="Pfam" id="PF02518">
    <property type="entry name" value="HATPase_c"/>
    <property type="match status" value="1"/>
</dbReference>
<dbReference type="InterPro" id="IPR003661">
    <property type="entry name" value="HisK_dim/P_dom"/>
</dbReference>
<dbReference type="InterPro" id="IPR036890">
    <property type="entry name" value="HATPase_C_sf"/>
</dbReference>
<dbReference type="InterPro" id="IPR029016">
    <property type="entry name" value="GAF-like_dom_sf"/>
</dbReference>
<dbReference type="CDD" id="cd00130">
    <property type="entry name" value="PAS"/>
    <property type="match status" value="1"/>
</dbReference>
<dbReference type="PANTHER" id="PTHR43065:SF50">
    <property type="entry name" value="HISTIDINE KINASE"/>
    <property type="match status" value="1"/>
</dbReference>
<dbReference type="SUPFAM" id="SSF55874">
    <property type="entry name" value="ATPase domain of HSP90 chaperone/DNA topoisomerase II/histidine kinase"/>
    <property type="match status" value="1"/>
</dbReference>
<dbReference type="InterPro" id="IPR000014">
    <property type="entry name" value="PAS"/>
</dbReference>
<feature type="domain" description="Histidine kinase" evidence="7">
    <location>
        <begin position="614"/>
        <end position="894"/>
    </location>
</feature>
<dbReference type="SMART" id="SM00388">
    <property type="entry name" value="HisKA"/>
    <property type="match status" value="1"/>
</dbReference>
<dbReference type="PROSITE" id="PS50109">
    <property type="entry name" value="HIS_KIN"/>
    <property type="match status" value="1"/>
</dbReference>
<dbReference type="Proteomes" id="UP000003835">
    <property type="component" value="Unassembled WGS sequence"/>
</dbReference>
<dbReference type="SMART" id="SM00065">
    <property type="entry name" value="GAF"/>
    <property type="match status" value="2"/>
</dbReference>
<keyword evidence="4" id="KW-0808">Transferase</keyword>
<keyword evidence="3" id="KW-0597">Phosphoprotein</keyword>
<evidence type="ECO:0000256" key="5">
    <source>
        <dbReference type="ARBA" id="ARBA00023012"/>
    </source>
</evidence>
<dbReference type="EC" id="2.7.13.3" evidence="2"/>
<dbReference type="InterPro" id="IPR003018">
    <property type="entry name" value="GAF"/>
</dbReference>
<dbReference type="InterPro" id="IPR004358">
    <property type="entry name" value="Sig_transdc_His_kin-like_C"/>
</dbReference>
<name>B4W4E4_9CYAN</name>
<dbReference type="SUPFAM" id="SSF55781">
    <property type="entry name" value="GAF domain-like"/>
    <property type="match status" value="2"/>
</dbReference>
<dbReference type="NCBIfam" id="TIGR00229">
    <property type="entry name" value="sensory_box"/>
    <property type="match status" value="1"/>
</dbReference>
<dbReference type="AlphaFoldDB" id="B4W4E4"/>
<dbReference type="CDD" id="cd00082">
    <property type="entry name" value="HisKA"/>
    <property type="match status" value="1"/>
</dbReference>
<dbReference type="STRING" id="118168.MC7420_8203"/>
<accession>B4W4E4</accession>
<dbReference type="InterPro" id="IPR013655">
    <property type="entry name" value="PAS_fold_3"/>
</dbReference>
<dbReference type="SUPFAM" id="SSF55785">
    <property type="entry name" value="PYP-like sensor domain (PAS domain)"/>
    <property type="match status" value="1"/>
</dbReference>
<evidence type="ECO:0000256" key="3">
    <source>
        <dbReference type="ARBA" id="ARBA00022553"/>
    </source>
</evidence>
<evidence type="ECO:0000313" key="9">
    <source>
        <dbReference type="EMBL" id="EDX70952.1"/>
    </source>
</evidence>
<evidence type="ECO:0000256" key="2">
    <source>
        <dbReference type="ARBA" id="ARBA00012438"/>
    </source>
</evidence>